<evidence type="ECO:0000313" key="3">
    <source>
        <dbReference type="Proteomes" id="UP000598360"/>
    </source>
</evidence>
<dbReference type="Proteomes" id="UP000598360">
    <property type="component" value="Unassembled WGS sequence"/>
</dbReference>
<feature type="region of interest" description="Disordered" evidence="1">
    <location>
        <begin position="44"/>
        <end position="93"/>
    </location>
</feature>
<keyword evidence="3" id="KW-1185">Reference proteome</keyword>
<evidence type="ECO:0000256" key="1">
    <source>
        <dbReference type="SAM" id="MobiDB-lite"/>
    </source>
</evidence>
<proteinExistence type="predicted"/>
<dbReference type="AlphaFoldDB" id="A0A929BFD1"/>
<comment type="caution">
    <text evidence="2">The sequence shown here is derived from an EMBL/GenBank/DDBJ whole genome shotgun (WGS) entry which is preliminary data.</text>
</comment>
<dbReference type="RefSeq" id="WP_193930105.1">
    <property type="nucleotide sequence ID" value="NZ_JADEYC010000042.1"/>
</dbReference>
<evidence type="ECO:0000313" key="2">
    <source>
        <dbReference type="EMBL" id="MBE9376437.1"/>
    </source>
</evidence>
<sequence>MTRIPIPTAWGRTLSRAPRAWPVDLSGRVELGRQHLVQLIEGPGYLPVPQPSPAAGHPGAEPELVRQGFPADTGEQHEQEGRLQCGVSWPLVE</sequence>
<reference evidence="2" key="1">
    <citation type="submission" date="2020-10" db="EMBL/GenBank/DDBJ databases">
        <title>Diversity and distribution of actinomycetes associated with coral in the coast of Hainan.</title>
        <authorList>
            <person name="Li F."/>
        </authorList>
    </citation>
    <scope>NUCLEOTIDE SEQUENCE</scope>
    <source>
        <strain evidence="2">HNM0983</strain>
    </source>
</reference>
<name>A0A929BFD1_9PSEU</name>
<gene>
    <name evidence="2" type="ORF">IQ251_18450</name>
</gene>
<accession>A0A929BFD1</accession>
<dbReference type="EMBL" id="JADEYC010000042">
    <property type="protein sequence ID" value="MBE9376437.1"/>
    <property type="molecule type" value="Genomic_DNA"/>
</dbReference>
<protein>
    <submittedName>
        <fullName evidence="2">Uncharacterized protein</fullName>
    </submittedName>
</protein>
<organism evidence="2 3">
    <name type="scientific">Saccharopolyspora montiporae</name>
    <dbReference type="NCBI Taxonomy" id="2781240"/>
    <lineage>
        <taxon>Bacteria</taxon>
        <taxon>Bacillati</taxon>
        <taxon>Actinomycetota</taxon>
        <taxon>Actinomycetes</taxon>
        <taxon>Pseudonocardiales</taxon>
        <taxon>Pseudonocardiaceae</taxon>
        <taxon>Saccharopolyspora</taxon>
    </lineage>
</organism>